<evidence type="ECO:0000313" key="5">
    <source>
        <dbReference type="EMBL" id="RXJ51156.1"/>
    </source>
</evidence>
<dbReference type="InterPro" id="IPR012548">
    <property type="entry name" value="MATCAP"/>
</dbReference>
<dbReference type="EMBL" id="SDDZ01000002">
    <property type="protein sequence ID" value="RXJ51156.1"/>
    <property type="molecule type" value="Genomic_DNA"/>
</dbReference>
<accession>A0A4V1LN60</accession>
<dbReference type="AlphaFoldDB" id="A0A4V1LN60"/>
<comment type="cofactor">
    <cofactor evidence="1">
        <name>Zn(2+)</name>
        <dbReference type="ChEBI" id="CHEBI:29105"/>
    </cofactor>
</comment>
<reference evidence="5 6" key="1">
    <citation type="submission" date="2019-01" db="EMBL/GenBank/DDBJ databases">
        <title>Genome sequence of the Antarctic species Gelidibacter gilvus ACAM 158(T).</title>
        <authorList>
            <person name="Bowman J.P."/>
        </authorList>
    </citation>
    <scope>NUCLEOTIDE SEQUENCE [LARGE SCALE GENOMIC DNA]</scope>
    <source>
        <strain evidence="5 6">IC158</strain>
    </source>
</reference>
<keyword evidence="6" id="KW-1185">Reference proteome</keyword>
<dbReference type="GO" id="GO:0080164">
    <property type="term" value="P:regulation of nitric oxide metabolic process"/>
    <property type="evidence" value="ECO:0007669"/>
    <property type="project" value="TreeGrafter"/>
</dbReference>
<organism evidence="5 6">
    <name type="scientific">Gelidibacter gilvus</name>
    <dbReference type="NCBI Taxonomy" id="59602"/>
    <lineage>
        <taxon>Bacteria</taxon>
        <taxon>Pseudomonadati</taxon>
        <taxon>Bacteroidota</taxon>
        <taxon>Flavobacteriia</taxon>
        <taxon>Flavobacteriales</taxon>
        <taxon>Flavobacteriaceae</taxon>
        <taxon>Gelidibacter</taxon>
    </lineage>
</organism>
<gene>
    <name evidence="5" type="ORF">ESZ48_04580</name>
</gene>
<keyword evidence="3" id="KW-0378">Hydrolase</keyword>
<protein>
    <submittedName>
        <fullName evidence="5">DUF1704 domain-containing protein</fullName>
    </submittedName>
</protein>
<dbReference type="GO" id="GO:0006508">
    <property type="term" value="P:proteolysis"/>
    <property type="evidence" value="ECO:0007669"/>
    <property type="project" value="UniProtKB-KW"/>
</dbReference>
<keyword evidence="4" id="KW-0482">Metalloprotease</keyword>
<evidence type="ECO:0000256" key="3">
    <source>
        <dbReference type="ARBA" id="ARBA00022801"/>
    </source>
</evidence>
<sequence>MIKEHQIDAELVQTICQNIAENVPVNAALPKNGLLHIDKLLPFICVYRYKDIDVYFSRLLKTQASYLIVEESIDIAHLLEAIRLITSEKFETFLILELWPNKDALKNQFQIYGPKDKSIETINALVEGFSEIKRALSTVSTKVIPTEFRHPKHLTPLLDINTSKKSGTLVIGISIPAVYQNTNTNELFSLFFRKFYSIFSETIKRAVYEFIRVQTTDAFENYLMLGKTHIDAATIASDTQLAEISERMSFLLRVTPVNSNEEWDKFEQNEFTVKPSFKYRLIAIDPELEKRKLFNIPIDLVEDPTLAFILRGKRLEIEKQLIMLEERGTDNFRFIGESLYGVIQKDVLDAAKYILKTYPKGEVIEGSKRFNSSEFAAHAQREIDYYAKKFPNLDLGIEIRDDVAGIMVSKSKLLINNEMDLDANRCDALIQHEIGTHILTYCNGKSQPLKQMYEGFEGYDQLQEGLAVMAEYLVGGLTVNRLRLLAGRVIAVQSMVNNASFIETFNLLRTAYAFPNRVAYSISMRVYRGGGLTKDAVYLAGLIDLMAYLKNGGKLEPLYSGKFNTTHINLIEELLYRNVLKQPILPSFLDRNEAKERLKKLRRGMNIVDLVL</sequence>
<proteinExistence type="predicted"/>
<dbReference type="RefSeq" id="WP_129016153.1">
    <property type="nucleotide sequence ID" value="NZ_SDDZ01000002.1"/>
</dbReference>
<evidence type="ECO:0000256" key="4">
    <source>
        <dbReference type="ARBA" id="ARBA00023049"/>
    </source>
</evidence>
<keyword evidence="2" id="KW-0645">Protease</keyword>
<dbReference type="OrthoDB" id="9785840at2"/>
<evidence type="ECO:0000256" key="2">
    <source>
        <dbReference type="ARBA" id="ARBA00022670"/>
    </source>
</evidence>
<dbReference type="PANTHER" id="PTHR31817">
    <property type="match status" value="1"/>
</dbReference>
<dbReference type="Pfam" id="PF08014">
    <property type="entry name" value="MATCAP"/>
    <property type="match status" value="1"/>
</dbReference>
<evidence type="ECO:0000313" key="6">
    <source>
        <dbReference type="Proteomes" id="UP000289792"/>
    </source>
</evidence>
<name>A0A4V1LN60_9FLAO</name>
<dbReference type="SMART" id="SM01154">
    <property type="entry name" value="DUF1704"/>
    <property type="match status" value="1"/>
</dbReference>
<comment type="caution">
    <text evidence="5">The sequence shown here is derived from an EMBL/GenBank/DDBJ whole genome shotgun (WGS) entry which is preliminary data.</text>
</comment>
<dbReference type="PANTHER" id="PTHR31817:SF0">
    <property type="entry name" value="CHROMOSOME UNDETERMINED SCAFFOLD_67, WHOLE GENOME SHOTGUN SEQUENCE"/>
    <property type="match status" value="1"/>
</dbReference>
<dbReference type="Proteomes" id="UP000289792">
    <property type="component" value="Unassembled WGS sequence"/>
</dbReference>
<dbReference type="GO" id="GO:0008237">
    <property type="term" value="F:metallopeptidase activity"/>
    <property type="evidence" value="ECO:0007669"/>
    <property type="project" value="UniProtKB-KW"/>
</dbReference>
<evidence type="ECO:0000256" key="1">
    <source>
        <dbReference type="ARBA" id="ARBA00001947"/>
    </source>
</evidence>